<dbReference type="EMBL" id="BAAAPE010000016">
    <property type="protein sequence ID" value="GAA2096482.1"/>
    <property type="molecule type" value="Genomic_DNA"/>
</dbReference>
<evidence type="ECO:0000256" key="1">
    <source>
        <dbReference type="SAM" id="MobiDB-lite"/>
    </source>
</evidence>
<gene>
    <name evidence="3" type="ORF">GCM10009801_66120</name>
</gene>
<evidence type="ECO:0000313" key="3">
    <source>
        <dbReference type="EMBL" id="GAA2096482.1"/>
    </source>
</evidence>
<name>A0ABN2WQR4_9ACTN</name>
<feature type="region of interest" description="Disordered" evidence="1">
    <location>
        <begin position="61"/>
        <end position="111"/>
    </location>
</feature>
<dbReference type="InterPro" id="IPR058442">
    <property type="entry name" value="DUF8129"/>
</dbReference>
<evidence type="ECO:0000313" key="4">
    <source>
        <dbReference type="Proteomes" id="UP001500016"/>
    </source>
</evidence>
<sequence>MTEQRSEPLPLPDYDELPAGGVEHRIRSLTGDDVQRLLDYERAHADRPLLVDILTARLRQLDEGAEPAPGDPEGARPEKPEGRQGRSPASPDTAAEPEPPLRHGVHNVHDM</sequence>
<comment type="caution">
    <text evidence="3">The sequence shown here is derived from an EMBL/GenBank/DDBJ whole genome shotgun (WGS) entry which is preliminary data.</text>
</comment>
<dbReference type="Proteomes" id="UP001500016">
    <property type="component" value="Unassembled WGS sequence"/>
</dbReference>
<protein>
    <recommendedName>
        <fullName evidence="2">DUF8129 domain-containing protein</fullName>
    </recommendedName>
</protein>
<dbReference type="Pfam" id="PF26450">
    <property type="entry name" value="DUF8129"/>
    <property type="match status" value="1"/>
</dbReference>
<keyword evidence="4" id="KW-1185">Reference proteome</keyword>
<feature type="domain" description="DUF8129" evidence="2">
    <location>
        <begin position="13"/>
        <end position="62"/>
    </location>
</feature>
<feature type="compositionally biased region" description="Basic and acidic residues" evidence="1">
    <location>
        <begin position="73"/>
        <end position="84"/>
    </location>
</feature>
<evidence type="ECO:0000259" key="2">
    <source>
        <dbReference type="Pfam" id="PF26450"/>
    </source>
</evidence>
<organism evidence="3 4">
    <name type="scientific">Streptomyces albiaxialis</name>
    <dbReference type="NCBI Taxonomy" id="329523"/>
    <lineage>
        <taxon>Bacteria</taxon>
        <taxon>Bacillati</taxon>
        <taxon>Actinomycetota</taxon>
        <taxon>Actinomycetes</taxon>
        <taxon>Kitasatosporales</taxon>
        <taxon>Streptomycetaceae</taxon>
        <taxon>Streptomyces</taxon>
    </lineage>
</organism>
<proteinExistence type="predicted"/>
<dbReference type="RefSeq" id="WP_344533503.1">
    <property type="nucleotide sequence ID" value="NZ_BAAAPE010000016.1"/>
</dbReference>
<reference evidence="3 4" key="1">
    <citation type="journal article" date="2019" name="Int. J. Syst. Evol. Microbiol.">
        <title>The Global Catalogue of Microorganisms (GCM) 10K type strain sequencing project: providing services to taxonomists for standard genome sequencing and annotation.</title>
        <authorList>
            <consortium name="The Broad Institute Genomics Platform"/>
            <consortium name="The Broad Institute Genome Sequencing Center for Infectious Disease"/>
            <person name="Wu L."/>
            <person name="Ma J."/>
        </authorList>
    </citation>
    <scope>NUCLEOTIDE SEQUENCE [LARGE SCALE GENOMIC DNA]</scope>
    <source>
        <strain evidence="3 4">JCM 15478</strain>
    </source>
</reference>
<accession>A0ABN2WQR4</accession>